<keyword evidence="1" id="KW-0472">Membrane</keyword>
<feature type="transmembrane region" description="Helical" evidence="1">
    <location>
        <begin position="59"/>
        <end position="80"/>
    </location>
</feature>
<dbReference type="Proteomes" id="UP000248196">
    <property type="component" value="Unassembled WGS sequence"/>
</dbReference>
<dbReference type="AlphaFoldDB" id="A0A318P238"/>
<dbReference type="EMBL" id="PESE01000005">
    <property type="protein sequence ID" value="PYD37896.1"/>
    <property type="molecule type" value="Genomic_DNA"/>
</dbReference>
<feature type="transmembrane region" description="Helical" evidence="1">
    <location>
        <begin position="35"/>
        <end position="53"/>
    </location>
</feature>
<evidence type="ECO:0000313" key="3">
    <source>
        <dbReference type="Proteomes" id="UP000248196"/>
    </source>
</evidence>
<protein>
    <submittedName>
        <fullName evidence="2">Uncharacterized protein</fullName>
    </submittedName>
</protein>
<comment type="caution">
    <text evidence="2">The sequence shown here is derived from an EMBL/GenBank/DDBJ whole genome shotgun (WGS) entry which is preliminary data.</text>
</comment>
<feature type="transmembrane region" description="Helical" evidence="1">
    <location>
        <begin position="6"/>
        <end position="23"/>
    </location>
</feature>
<gene>
    <name evidence="2" type="ORF">CT690_17690</name>
</gene>
<reference evidence="2 3" key="1">
    <citation type="submission" date="2017-11" db="EMBL/GenBank/DDBJ databases">
        <title>Genome sequence of the oocydin A producing rhizobacterium Serratia plymuthica 4Rx5.</title>
        <authorList>
            <person name="Matilla M.A."/>
            <person name="Udaondo Z."/>
            <person name="Salmond G.P.C."/>
        </authorList>
    </citation>
    <scope>NUCLEOTIDE SEQUENCE [LARGE SCALE GENOMIC DNA]</scope>
    <source>
        <strain evidence="2 3">4Rx5</strain>
    </source>
</reference>
<sequence>MNVLTFGVVTLFIILEARFFMAESDDGRSPEKTKIIVLVGFVFLCIGYVKGVLTSGDSIFFGVSWIHLSLFLTILIWFINHVNTSRYDPKDINSMLGGNV</sequence>
<organism evidence="2 3">
    <name type="scientific">Serratia plymuthica</name>
    <dbReference type="NCBI Taxonomy" id="82996"/>
    <lineage>
        <taxon>Bacteria</taxon>
        <taxon>Pseudomonadati</taxon>
        <taxon>Pseudomonadota</taxon>
        <taxon>Gammaproteobacteria</taxon>
        <taxon>Enterobacterales</taxon>
        <taxon>Yersiniaceae</taxon>
        <taxon>Serratia</taxon>
    </lineage>
</organism>
<accession>A0A318P238</accession>
<proteinExistence type="predicted"/>
<evidence type="ECO:0000313" key="2">
    <source>
        <dbReference type="EMBL" id="PYD37896.1"/>
    </source>
</evidence>
<keyword evidence="1" id="KW-1133">Transmembrane helix</keyword>
<keyword evidence="1" id="KW-0812">Transmembrane</keyword>
<evidence type="ECO:0000256" key="1">
    <source>
        <dbReference type="SAM" id="Phobius"/>
    </source>
</evidence>
<name>A0A318P238_SERPL</name>